<dbReference type="Proteomes" id="UP000076502">
    <property type="component" value="Unassembled WGS sequence"/>
</dbReference>
<dbReference type="AlphaFoldDB" id="A0A154P9F3"/>
<keyword evidence="2" id="KW-1185">Reference proteome</keyword>
<organism evidence="1 2">
    <name type="scientific">Dufourea novaeangliae</name>
    <name type="common">Sweat bee</name>
    <dbReference type="NCBI Taxonomy" id="178035"/>
    <lineage>
        <taxon>Eukaryota</taxon>
        <taxon>Metazoa</taxon>
        <taxon>Ecdysozoa</taxon>
        <taxon>Arthropoda</taxon>
        <taxon>Hexapoda</taxon>
        <taxon>Insecta</taxon>
        <taxon>Pterygota</taxon>
        <taxon>Neoptera</taxon>
        <taxon>Endopterygota</taxon>
        <taxon>Hymenoptera</taxon>
        <taxon>Apocrita</taxon>
        <taxon>Aculeata</taxon>
        <taxon>Apoidea</taxon>
        <taxon>Anthophila</taxon>
        <taxon>Halictidae</taxon>
        <taxon>Rophitinae</taxon>
        <taxon>Dufourea</taxon>
    </lineage>
</organism>
<sequence length="68" mass="7934">MRLANYSNEILIKKVIQLEGRNSVFKLDAIKLWLMPSKQLKRNYKIAALTDRRESPGAKLERLNRVGH</sequence>
<dbReference type="EMBL" id="KQ434847">
    <property type="protein sequence ID" value="KZC08457.1"/>
    <property type="molecule type" value="Genomic_DNA"/>
</dbReference>
<proteinExistence type="predicted"/>
<accession>A0A154P9F3</accession>
<evidence type="ECO:0000313" key="1">
    <source>
        <dbReference type="EMBL" id="KZC08457.1"/>
    </source>
</evidence>
<reference evidence="1 2" key="1">
    <citation type="submission" date="2015-07" db="EMBL/GenBank/DDBJ databases">
        <title>The genome of Dufourea novaeangliae.</title>
        <authorList>
            <person name="Pan H."/>
            <person name="Kapheim K."/>
        </authorList>
    </citation>
    <scope>NUCLEOTIDE SEQUENCE [LARGE SCALE GENOMIC DNA]</scope>
    <source>
        <strain evidence="1">0120121106</strain>
        <tissue evidence="1">Whole body</tissue>
    </source>
</reference>
<evidence type="ECO:0000313" key="2">
    <source>
        <dbReference type="Proteomes" id="UP000076502"/>
    </source>
</evidence>
<protein>
    <submittedName>
        <fullName evidence="1">Uncharacterized protein</fullName>
    </submittedName>
</protein>
<name>A0A154P9F3_DUFNO</name>
<gene>
    <name evidence="1" type="ORF">WN55_10656</name>
</gene>